<protein>
    <submittedName>
        <fullName evidence="2">Uncharacterized protein</fullName>
    </submittedName>
</protein>
<name>A0A2P5FX54_TREOI</name>
<dbReference type="AlphaFoldDB" id="A0A2P5FX54"/>
<organism evidence="2 3">
    <name type="scientific">Trema orientale</name>
    <name type="common">Charcoal tree</name>
    <name type="synonym">Celtis orientalis</name>
    <dbReference type="NCBI Taxonomy" id="63057"/>
    <lineage>
        <taxon>Eukaryota</taxon>
        <taxon>Viridiplantae</taxon>
        <taxon>Streptophyta</taxon>
        <taxon>Embryophyta</taxon>
        <taxon>Tracheophyta</taxon>
        <taxon>Spermatophyta</taxon>
        <taxon>Magnoliopsida</taxon>
        <taxon>eudicotyledons</taxon>
        <taxon>Gunneridae</taxon>
        <taxon>Pentapetalae</taxon>
        <taxon>rosids</taxon>
        <taxon>fabids</taxon>
        <taxon>Rosales</taxon>
        <taxon>Cannabaceae</taxon>
        <taxon>Trema</taxon>
    </lineage>
</organism>
<comment type="caution">
    <text evidence="2">The sequence shown here is derived from an EMBL/GenBank/DDBJ whole genome shotgun (WGS) entry which is preliminary data.</text>
</comment>
<feature type="region of interest" description="Disordered" evidence="1">
    <location>
        <begin position="28"/>
        <end position="50"/>
    </location>
</feature>
<feature type="compositionally biased region" description="Polar residues" evidence="1">
    <location>
        <begin position="38"/>
        <end position="47"/>
    </location>
</feature>
<evidence type="ECO:0000313" key="3">
    <source>
        <dbReference type="Proteomes" id="UP000237000"/>
    </source>
</evidence>
<evidence type="ECO:0000256" key="1">
    <source>
        <dbReference type="SAM" id="MobiDB-lite"/>
    </source>
</evidence>
<sequence length="85" mass="9606">MTHVKKQARKCELKPVHCFLLLRTRKSDPRGQIPHTKGQGSIDSTVVSKREGPIKPMKLKDTWHKTRGQVTRIPLSGVTKILPEA</sequence>
<gene>
    <name evidence="2" type="ORF">TorRG33x02_021380</name>
</gene>
<dbReference type="InParanoid" id="A0A2P5FX54"/>
<proteinExistence type="predicted"/>
<dbReference type="OrthoDB" id="10361137at2759"/>
<evidence type="ECO:0000313" key="2">
    <source>
        <dbReference type="EMBL" id="POO02354.1"/>
    </source>
</evidence>
<dbReference type="EMBL" id="JXTC01000005">
    <property type="protein sequence ID" value="POO02354.1"/>
    <property type="molecule type" value="Genomic_DNA"/>
</dbReference>
<dbReference type="Proteomes" id="UP000237000">
    <property type="component" value="Unassembled WGS sequence"/>
</dbReference>
<keyword evidence="3" id="KW-1185">Reference proteome</keyword>
<reference evidence="3" key="1">
    <citation type="submission" date="2016-06" db="EMBL/GenBank/DDBJ databases">
        <title>Parallel loss of symbiosis genes in relatives of nitrogen-fixing non-legume Parasponia.</title>
        <authorList>
            <person name="Van Velzen R."/>
            <person name="Holmer R."/>
            <person name="Bu F."/>
            <person name="Rutten L."/>
            <person name="Van Zeijl A."/>
            <person name="Liu W."/>
            <person name="Santuari L."/>
            <person name="Cao Q."/>
            <person name="Sharma T."/>
            <person name="Shen D."/>
            <person name="Roswanjaya Y."/>
            <person name="Wardhani T."/>
            <person name="Kalhor M.S."/>
            <person name="Jansen J."/>
            <person name="Van den Hoogen J."/>
            <person name="Gungor B."/>
            <person name="Hartog M."/>
            <person name="Hontelez J."/>
            <person name="Verver J."/>
            <person name="Yang W.-C."/>
            <person name="Schijlen E."/>
            <person name="Repin R."/>
            <person name="Schilthuizen M."/>
            <person name="Schranz E."/>
            <person name="Heidstra R."/>
            <person name="Miyata K."/>
            <person name="Fedorova E."/>
            <person name="Kohlen W."/>
            <person name="Bisseling T."/>
            <person name="Smit S."/>
            <person name="Geurts R."/>
        </authorList>
    </citation>
    <scope>NUCLEOTIDE SEQUENCE [LARGE SCALE GENOMIC DNA]</scope>
    <source>
        <strain evidence="3">cv. RG33-2</strain>
    </source>
</reference>
<accession>A0A2P5FX54</accession>